<dbReference type="InterPro" id="IPR035102">
    <property type="entry name" value="Phosphomevalonate_kinase"/>
</dbReference>
<dbReference type="SUPFAM" id="SSF54211">
    <property type="entry name" value="Ribosomal protein S5 domain 2-like"/>
    <property type="match status" value="1"/>
</dbReference>
<dbReference type="Proteomes" id="UP001228376">
    <property type="component" value="Unassembled WGS sequence"/>
</dbReference>
<dbReference type="EMBL" id="JAROCA020000003">
    <property type="protein sequence ID" value="MDY0407135.1"/>
    <property type="molecule type" value="Genomic_DNA"/>
</dbReference>
<reference evidence="9 10" key="1">
    <citation type="submission" date="2023-10" db="EMBL/GenBank/DDBJ databases">
        <title>179-bfca-hs.</title>
        <authorList>
            <person name="Miliotis G."/>
            <person name="Sengupta P."/>
            <person name="Hameed A."/>
            <person name="Chuvochina M."/>
            <person name="Mcdonagh F."/>
            <person name="Simpson A.C."/>
            <person name="Singh N.K."/>
            <person name="Rekha P.D."/>
            <person name="Raman K."/>
            <person name="Hugenholtz P."/>
            <person name="Venkateswaran K."/>
        </authorList>
    </citation>
    <scope>NUCLEOTIDE SEQUENCE [LARGE SCALE GENOMIC DNA]</scope>
    <source>
        <strain evidence="9 10">179-BFC-A-HS</strain>
    </source>
</reference>
<keyword evidence="4" id="KW-0547">Nucleotide-binding</keyword>
<comment type="pathway">
    <text evidence="1">Isoprenoid biosynthesis; isopentenyl diphosphate biosynthesis via mevalonate pathway; isopentenyl diphosphate from (R)-mevalonate: step 2/3.</text>
</comment>
<dbReference type="Pfam" id="PF08544">
    <property type="entry name" value="GHMP_kinases_C"/>
    <property type="match status" value="1"/>
</dbReference>
<dbReference type="InterPro" id="IPR005917">
    <property type="entry name" value="Pmev_kinase_bact"/>
</dbReference>
<keyword evidence="3 9" id="KW-0808">Transferase</keyword>
<dbReference type="EC" id="2.7.4.2" evidence="2"/>
<dbReference type="InterPro" id="IPR020568">
    <property type="entry name" value="Ribosomal_Su5_D2-typ_SF"/>
</dbReference>
<organism evidence="9 10">
    <name type="scientific">Tigheibacillus jepli</name>
    <dbReference type="NCBI Taxonomy" id="3035914"/>
    <lineage>
        <taxon>Bacteria</taxon>
        <taxon>Bacillati</taxon>
        <taxon>Bacillota</taxon>
        <taxon>Bacilli</taxon>
        <taxon>Bacillales</taxon>
        <taxon>Bacillaceae</taxon>
        <taxon>Tigheibacillus</taxon>
    </lineage>
</organism>
<dbReference type="PANTHER" id="PTHR31814">
    <property type="match status" value="1"/>
</dbReference>
<evidence type="ECO:0000256" key="3">
    <source>
        <dbReference type="ARBA" id="ARBA00022679"/>
    </source>
</evidence>
<gene>
    <name evidence="9" type="ORF">P5G51_018950</name>
</gene>
<evidence type="ECO:0000256" key="2">
    <source>
        <dbReference type="ARBA" id="ARBA00012958"/>
    </source>
</evidence>
<name>A0ABU5CLM9_9BACI</name>
<dbReference type="PRINTS" id="PR00959">
    <property type="entry name" value="MEVGALKINASE"/>
</dbReference>
<dbReference type="InterPro" id="IPR006204">
    <property type="entry name" value="GHMP_kinase_N_dom"/>
</dbReference>
<sequence length="368" mass="39846">MNDLTASLTIKAPGKLMVAGEFAVLEPYQKLAVMAVDRFAYATISLSDQPLLTLENFQLDRLQWEYRKNKVTVASNDPRVRFVESAMTVTLHYLQEAQIAWQPFFLSIKSELDDASGKKYGLGSSAAVSVSVITAILQQFMQKKPDAELVFRLSAISHAKTQGNGSGADVAASAFGGIIAYSSFQAYWLKDAYQQAPDLLTLLKMDWPYLSIQPVALPENIHVCIGWTGSPASTAKLVDEVLQLKEDNPPAFSRFLKESEIAVSQFMDGLQRENPQTLIDSVKLNRKALHTVGEAANVPIQTPELAKLCDLAEYYGGAGKPSGAGGGDCGIAFMPTAESAAQLRIAWEKAGIKALDLHVSSTGAAVIK</sequence>
<evidence type="ECO:0000256" key="4">
    <source>
        <dbReference type="ARBA" id="ARBA00022741"/>
    </source>
</evidence>
<evidence type="ECO:0000256" key="6">
    <source>
        <dbReference type="ARBA" id="ARBA00022840"/>
    </source>
</evidence>
<proteinExistence type="predicted"/>
<dbReference type="InterPro" id="IPR014721">
    <property type="entry name" value="Ribsml_uS5_D2-typ_fold_subgr"/>
</dbReference>
<keyword evidence="10" id="KW-1185">Reference proteome</keyword>
<dbReference type="Gene3D" id="3.30.230.10">
    <property type="match status" value="1"/>
</dbReference>
<dbReference type="Gene3D" id="3.30.70.890">
    <property type="entry name" value="GHMP kinase, C-terminal domain"/>
    <property type="match status" value="1"/>
</dbReference>
<keyword evidence="6" id="KW-0067">ATP-binding</keyword>
<feature type="domain" description="GHMP kinase N-terminal" evidence="7">
    <location>
        <begin position="93"/>
        <end position="177"/>
    </location>
</feature>
<comment type="caution">
    <text evidence="9">The sequence shown here is derived from an EMBL/GenBank/DDBJ whole genome shotgun (WGS) entry which is preliminary data.</text>
</comment>
<evidence type="ECO:0000259" key="8">
    <source>
        <dbReference type="Pfam" id="PF08544"/>
    </source>
</evidence>
<dbReference type="InterPro" id="IPR036554">
    <property type="entry name" value="GHMP_kinase_C_sf"/>
</dbReference>
<feature type="domain" description="GHMP kinase C-terminal" evidence="8">
    <location>
        <begin position="283"/>
        <end position="351"/>
    </location>
</feature>
<dbReference type="PANTHER" id="PTHR31814:SF2">
    <property type="entry name" value="PHOSPHOMEVALONATE KINASE"/>
    <property type="match status" value="1"/>
</dbReference>
<evidence type="ECO:0000313" key="10">
    <source>
        <dbReference type="Proteomes" id="UP001228376"/>
    </source>
</evidence>
<accession>A0ABU5CLM9</accession>
<evidence type="ECO:0000256" key="5">
    <source>
        <dbReference type="ARBA" id="ARBA00022777"/>
    </source>
</evidence>
<dbReference type="NCBIfam" id="TIGR01220">
    <property type="entry name" value="Pmev_kin_Gr_pos"/>
    <property type="match status" value="1"/>
</dbReference>
<keyword evidence="5 9" id="KW-0418">Kinase</keyword>
<protein>
    <recommendedName>
        <fullName evidence="2">phosphomevalonate kinase</fullName>
        <ecNumber evidence="2">2.7.4.2</ecNumber>
    </recommendedName>
</protein>
<evidence type="ECO:0000259" key="7">
    <source>
        <dbReference type="Pfam" id="PF00288"/>
    </source>
</evidence>
<dbReference type="InterPro" id="IPR013750">
    <property type="entry name" value="GHMP_kinase_C_dom"/>
</dbReference>
<evidence type="ECO:0000313" key="9">
    <source>
        <dbReference type="EMBL" id="MDY0407135.1"/>
    </source>
</evidence>
<evidence type="ECO:0000256" key="1">
    <source>
        <dbReference type="ARBA" id="ARBA00005017"/>
    </source>
</evidence>
<dbReference type="GO" id="GO:0004631">
    <property type="term" value="F:phosphomevalonate kinase activity"/>
    <property type="evidence" value="ECO:0007669"/>
    <property type="project" value="UniProtKB-EC"/>
</dbReference>
<dbReference type="Pfam" id="PF00288">
    <property type="entry name" value="GHMP_kinases_N"/>
    <property type="match status" value="1"/>
</dbReference>
<dbReference type="SUPFAM" id="SSF55060">
    <property type="entry name" value="GHMP Kinase, C-terminal domain"/>
    <property type="match status" value="1"/>
</dbReference>